<dbReference type="AlphaFoldDB" id="A0ABD0N3V7"/>
<feature type="non-terminal residue" evidence="4">
    <location>
        <position position="290"/>
    </location>
</feature>
<reference evidence="4 5" key="1">
    <citation type="submission" date="2024-05" db="EMBL/GenBank/DDBJ databases">
        <title>Genome sequencing and assembly of Indian major carp, Cirrhinus mrigala (Hamilton, 1822).</title>
        <authorList>
            <person name="Mohindra V."/>
            <person name="Chowdhury L.M."/>
            <person name="Lal K."/>
            <person name="Jena J.K."/>
        </authorList>
    </citation>
    <scope>NUCLEOTIDE SEQUENCE [LARGE SCALE GENOMIC DNA]</scope>
    <source>
        <strain evidence="4">CM1030</strain>
        <tissue evidence="4">Blood</tissue>
    </source>
</reference>
<dbReference type="SMART" id="SM00409">
    <property type="entry name" value="IG"/>
    <property type="match status" value="2"/>
</dbReference>
<dbReference type="InterPro" id="IPR013783">
    <property type="entry name" value="Ig-like_fold"/>
</dbReference>
<comment type="caution">
    <text evidence="4">The sequence shown here is derived from an EMBL/GenBank/DDBJ whole genome shotgun (WGS) entry which is preliminary data.</text>
</comment>
<dbReference type="Proteomes" id="UP001529510">
    <property type="component" value="Unassembled WGS sequence"/>
</dbReference>
<evidence type="ECO:0000256" key="2">
    <source>
        <dbReference type="ARBA" id="ARBA00023157"/>
    </source>
</evidence>
<dbReference type="Gene3D" id="2.60.40.10">
    <property type="entry name" value="Immunoglobulins"/>
    <property type="match status" value="2"/>
</dbReference>
<proteinExistence type="predicted"/>
<evidence type="ECO:0000313" key="5">
    <source>
        <dbReference type="Proteomes" id="UP001529510"/>
    </source>
</evidence>
<dbReference type="EMBL" id="JAMKFB020000024">
    <property type="protein sequence ID" value="KAL0156144.1"/>
    <property type="molecule type" value="Genomic_DNA"/>
</dbReference>
<protein>
    <recommendedName>
        <fullName evidence="3">Ig-like domain-containing protein</fullName>
    </recommendedName>
</protein>
<dbReference type="InterPro" id="IPR036179">
    <property type="entry name" value="Ig-like_dom_sf"/>
</dbReference>
<evidence type="ECO:0000313" key="4">
    <source>
        <dbReference type="EMBL" id="KAL0156144.1"/>
    </source>
</evidence>
<dbReference type="PROSITE" id="PS50835">
    <property type="entry name" value="IG_LIKE"/>
    <property type="match status" value="2"/>
</dbReference>
<evidence type="ECO:0000256" key="1">
    <source>
        <dbReference type="ARBA" id="ARBA00022729"/>
    </source>
</evidence>
<organism evidence="4 5">
    <name type="scientific">Cirrhinus mrigala</name>
    <name type="common">Mrigala</name>
    <dbReference type="NCBI Taxonomy" id="683832"/>
    <lineage>
        <taxon>Eukaryota</taxon>
        <taxon>Metazoa</taxon>
        <taxon>Chordata</taxon>
        <taxon>Craniata</taxon>
        <taxon>Vertebrata</taxon>
        <taxon>Euteleostomi</taxon>
        <taxon>Actinopterygii</taxon>
        <taxon>Neopterygii</taxon>
        <taxon>Teleostei</taxon>
        <taxon>Ostariophysi</taxon>
        <taxon>Cypriniformes</taxon>
        <taxon>Cyprinidae</taxon>
        <taxon>Labeoninae</taxon>
        <taxon>Labeonini</taxon>
        <taxon>Cirrhinus</taxon>
    </lineage>
</organism>
<keyword evidence="5" id="KW-1185">Reference proteome</keyword>
<gene>
    <name evidence="4" type="ORF">M9458_047390</name>
</gene>
<name>A0ABD0N3V7_CIRMR</name>
<dbReference type="InterPro" id="IPR007110">
    <property type="entry name" value="Ig-like_dom"/>
</dbReference>
<accession>A0ABD0N3V7</accession>
<feature type="domain" description="Ig-like" evidence="3">
    <location>
        <begin position="6"/>
        <end position="80"/>
    </location>
</feature>
<evidence type="ECO:0000259" key="3">
    <source>
        <dbReference type="PROSITE" id="PS50835"/>
    </source>
</evidence>
<feature type="domain" description="Ig-like" evidence="3">
    <location>
        <begin position="196"/>
        <end position="272"/>
    </location>
</feature>
<dbReference type="Pfam" id="PF13895">
    <property type="entry name" value="Ig_2"/>
    <property type="match status" value="1"/>
</dbReference>
<dbReference type="SUPFAM" id="SSF48726">
    <property type="entry name" value="Immunoglobulin"/>
    <property type="match status" value="2"/>
</dbReference>
<dbReference type="PANTHER" id="PTHR11481">
    <property type="entry name" value="IMMUNOGLOBULIN FC RECEPTOR"/>
    <property type="match status" value="1"/>
</dbReference>
<dbReference type="PANTHER" id="PTHR11481:SF64">
    <property type="entry name" value="FC RECEPTOR-LIKE PROTEIN 4"/>
    <property type="match status" value="1"/>
</dbReference>
<sequence>MSVVFLSVSLLPKFPQVYVGDDVTLICNRKKEIKPTKWFINGIQQSHQDYLMLLTTVTPKNNGVYQCEQGGSMSDPLKLTVLGMNTILNVHNRLFLMIFHSFSELEPHAQLSPSIGGAVMNKGEGRNLVLQVDDDLKDWACFALMGESSFPLGVNLDEKAKRAVILVALKEAERDTLWCKKKGTTLRSNAVTLKMTELMVMLVPPAVPVLQGETVALRCVVWGSPKLESVVFYRNQTKLRSSPEGTYIITNTTQDDNGKYSCRATYTFTHISGEAEQQEGDSDAQELKVV</sequence>
<keyword evidence="1" id="KW-0732">Signal</keyword>
<dbReference type="InterPro" id="IPR050488">
    <property type="entry name" value="Ig_Fc_receptor"/>
</dbReference>
<keyword evidence="2" id="KW-1015">Disulfide bond</keyword>
<dbReference type="InterPro" id="IPR003599">
    <property type="entry name" value="Ig_sub"/>
</dbReference>